<evidence type="ECO:0000313" key="6">
    <source>
        <dbReference type="Proteomes" id="UP000091956"/>
    </source>
</evidence>
<dbReference type="OrthoDB" id="27435at2759"/>
<dbReference type="Gene3D" id="1.10.8.60">
    <property type="match status" value="2"/>
</dbReference>
<dbReference type="InterPro" id="IPR027417">
    <property type="entry name" value="P-loop_NTPase"/>
</dbReference>
<feature type="compositionally biased region" description="Low complexity" evidence="3">
    <location>
        <begin position="445"/>
        <end position="456"/>
    </location>
</feature>
<dbReference type="PANTHER" id="PTHR23077">
    <property type="entry name" value="AAA-FAMILY ATPASE"/>
    <property type="match status" value="1"/>
</dbReference>
<dbReference type="SMART" id="SM00382">
    <property type="entry name" value="AAA"/>
    <property type="match status" value="2"/>
</dbReference>
<reference evidence="6" key="2">
    <citation type="journal article" date="2018" name="Nat. Commun.">
        <title>Extreme sensitivity to ultraviolet light in the fungal pathogen causing white-nose syndrome of bats.</title>
        <authorList>
            <person name="Palmer J.M."/>
            <person name="Drees K.P."/>
            <person name="Foster J.T."/>
            <person name="Lindner D.L."/>
        </authorList>
    </citation>
    <scope>NUCLEOTIDE SEQUENCE [LARGE SCALE GENOMIC DNA]</scope>
    <source>
        <strain evidence="6">UAMH 10579</strain>
    </source>
</reference>
<evidence type="ECO:0000256" key="3">
    <source>
        <dbReference type="SAM" id="MobiDB-lite"/>
    </source>
</evidence>
<dbReference type="EMBL" id="KV460260">
    <property type="protein sequence ID" value="OBT92927.1"/>
    <property type="molecule type" value="Genomic_DNA"/>
</dbReference>
<keyword evidence="6" id="KW-1185">Reference proteome</keyword>
<feature type="domain" description="AAA+ ATPase" evidence="4">
    <location>
        <begin position="240"/>
        <end position="364"/>
    </location>
</feature>
<evidence type="ECO:0000259" key="4">
    <source>
        <dbReference type="SMART" id="SM00382"/>
    </source>
</evidence>
<dbReference type="GeneID" id="28842309"/>
<dbReference type="STRING" id="342668.A0A1B8GAX8"/>
<evidence type="ECO:0000256" key="2">
    <source>
        <dbReference type="ARBA" id="ARBA00022840"/>
    </source>
</evidence>
<dbReference type="InterPro" id="IPR050168">
    <property type="entry name" value="AAA_ATPase_domain"/>
</dbReference>
<dbReference type="RefSeq" id="XP_018126660.1">
    <property type="nucleotide sequence ID" value="XM_018278341.2"/>
</dbReference>
<dbReference type="GO" id="GO:0005737">
    <property type="term" value="C:cytoplasm"/>
    <property type="evidence" value="ECO:0007669"/>
    <property type="project" value="TreeGrafter"/>
</dbReference>
<dbReference type="InterPro" id="IPR003593">
    <property type="entry name" value="AAA+_ATPase"/>
</dbReference>
<protein>
    <submittedName>
        <fullName evidence="5">AAA+-type ATPase</fullName>
    </submittedName>
</protein>
<name>A0A1B8GAX8_9PEZI</name>
<proteinExistence type="predicted"/>
<dbReference type="Pfam" id="PF17862">
    <property type="entry name" value="AAA_lid_3"/>
    <property type="match status" value="1"/>
</dbReference>
<dbReference type="Proteomes" id="UP000091956">
    <property type="component" value="Unassembled WGS sequence"/>
</dbReference>
<dbReference type="Pfam" id="PF00004">
    <property type="entry name" value="AAA"/>
    <property type="match status" value="2"/>
</dbReference>
<evidence type="ECO:0000313" key="5">
    <source>
        <dbReference type="EMBL" id="OBT92927.1"/>
    </source>
</evidence>
<dbReference type="PANTHER" id="PTHR23077:SF27">
    <property type="entry name" value="ATPASE FAMILY GENE 2 PROTEIN HOMOLOG A"/>
    <property type="match status" value="1"/>
</dbReference>
<keyword evidence="1" id="KW-0547">Nucleotide-binding</keyword>
<dbReference type="FunFam" id="3.40.50.300:FF:001721">
    <property type="entry name" value="AAA family ATPase, putative"/>
    <property type="match status" value="1"/>
</dbReference>
<reference evidence="5 6" key="1">
    <citation type="submission" date="2016-03" db="EMBL/GenBank/DDBJ databases">
        <title>Comparative genomics of Pseudogymnoascus destructans, the fungus causing white-nose syndrome of bats.</title>
        <authorList>
            <person name="Palmer J.M."/>
            <person name="Drees K.P."/>
            <person name="Foster J.T."/>
            <person name="Lindner D.L."/>
        </authorList>
    </citation>
    <scope>NUCLEOTIDE SEQUENCE [LARGE SCALE GENOMIC DNA]</scope>
    <source>
        <strain evidence="5 6">UAMH 10579</strain>
    </source>
</reference>
<dbReference type="GO" id="GO:0016887">
    <property type="term" value="F:ATP hydrolysis activity"/>
    <property type="evidence" value="ECO:0007669"/>
    <property type="project" value="InterPro"/>
</dbReference>
<accession>A0A1B8GAX8</accession>
<evidence type="ECO:0000256" key="1">
    <source>
        <dbReference type="ARBA" id="ARBA00022741"/>
    </source>
</evidence>
<sequence>MTDLQNAQRCAEVKIRTLPNVERSDRKDVSRVFLSMDTLLELRLEAGQPCSVWKVEDADSRREAIAWPSAQKINRNVMQMFKSFQDHCGFRLEDRIAVAPAGPLVTADIVVLRDVSGGTALEEKDRAHWEWYLEDKLVRAESIFTDMLYEITLKGRRSFIVESFLLSGRPLPNKIAHFSPTSRVQIIDEQAAALERPTTGPRPTLHVSGIAGIDSALQKLNDVLADFSDVAKTSPAWGRRACGVLLHGAHGSGKTLLLERVAATGWGRVFRIDADAKTQAIREVFKDARLTAPSIILLDDLEGLAAADPPKPAITALLSDEMARLSSDAVQVVVLAAAASASAVPLPLRKRGRFTTDILLPIPDADARRQILRSLGPKEEGEIKLLDRLAERTHAYTAEDLALLLDRACFLARHRRRGEAASTTPATPPGQLELPTTDAIIVAAPSTPLDTPAPSSTTPPTPSLTQPDLDLALLSVRPTAMHDITLRPPKVHWSDIGGQHALKRALRRAVETPLRHPALLARLGAAPKKGLLLYGPPGCSKTLSAAAVATEAGFNFFAVKGAELLNMYVGESERAVREVFARARGAAPSIVFFDEVEAIGGKREGRGGGGVNVLTTLLNEMDGIETLKGVMVLAATNKPEALDVALLRPGRFDELLYVAPPDLEGRVEILEGRRRKMDWEADVEVAWLAERCEGYSGAEIVGVCQAACDCVIDRVLETGDMGAKVGRGDFEVAMGRVKKQITEEMVEGYRRWAKGVGNGVEAE</sequence>
<dbReference type="InterPro" id="IPR003959">
    <property type="entry name" value="ATPase_AAA_core"/>
</dbReference>
<keyword evidence="2" id="KW-0067">ATP-binding</keyword>
<dbReference type="Gene3D" id="3.40.50.300">
    <property type="entry name" value="P-loop containing nucleotide triphosphate hydrolases"/>
    <property type="match status" value="2"/>
</dbReference>
<dbReference type="PROSITE" id="PS00674">
    <property type="entry name" value="AAA"/>
    <property type="match status" value="1"/>
</dbReference>
<dbReference type="SUPFAM" id="SSF52540">
    <property type="entry name" value="P-loop containing nucleoside triphosphate hydrolases"/>
    <property type="match status" value="2"/>
</dbReference>
<dbReference type="GO" id="GO:0005524">
    <property type="term" value="F:ATP binding"/>
    <property type="evidence" value="ECO:0007669"/>
    <property type="project" value="UniProtKB-KW"/>
</dbReference>
<dbReference type="InterPro" id="IPR041569">
    <property type="entry name" value="AAA_lid_3"/>
</dbReference>
<gene>
    <name evidence="5" type="primary">AFG2</name>
    <name evidence="5" type="ORF">VE01_08923</name>
</gene>
<feature type="region of interest" description="Disordered" evidence="3">
    <location>
        <begin position="445"/>
        <end position="467"/>
    </location>
</feature>
<organism evidence="5 6">
    <name type="scientific">Pseudogymnoascus verrucosus</name>
    <dbReference type="NCBI Taxonomy" id="342668"/>
    <lineage>
        <taxon>Eukaryota</taxon>
        <taxon>Fungi</taxon>
        <taxon>Dikarya</taxon>
        <taxon>Ascomycota</taxon>
        <taxon>Pezizomycotina</taxon>
        <taxon>Leotiomycetes</taxon>
        <taxon>Thelebolales</taxon>
        <taxon>Thelebolaceae</taxon>
        <taxon>Pseudogymnoascus</taxon>
    </lineage>
</organism>
<feature type="domain" description="AAA+ ATPase" evidence="4">
    <location>
        <begin position="527"/>
        <end position="662"/>
    </location>
</feature>
<dbReference type="InterPro" id="IPR003960">
    <property type="entry name" value="ATPase_AAA_CS"/>
</dbReference>
<dbReference type="AlphaFoldDB" id="A0A1B8GAX8"/>